<organism evidence="1 2">
    <name type="scientific">Salinigranum rubrum</name>
    <dbReference type="NCBI Taxonomy" id="755307"/>
    <lineage>
        <taxon>Archaea</taxon>
        <taxon>Methanobacteriati</taxon>
        <taxon>Methanobacteriota</taxon>
        <taxon>Stenosarchaea group</taxon>
        <taxon>Halobacteria</taxon>
        <taxon>Halobacteriales</taxon>
        <taxon>Haloferacaceae</taxon>
        <taxon>Salinigranum</taxon>
    </lineage>
</organism>
<gene>
    <name evidence="1" type="ORF">C2R22_19080</name>
</gene>
<dbReference type="OrthoDB" id="239492at2157"/>
<dbReference type="AlphaFoldDB" id="A0A2I8VNH8"/>
<dbReference type="EMBL" id="CP026309">
    <property type="protein sequence ID" value="AUV83487.1"/>
    <property type="molecule type" value="Genomic_DNA"/>
</dbReference>
<accession>A0A2I8VNH8</accession>
<dbReference type="Proteomes" id="UP000236584">
    <property type="component" value="Chromosome"/>
</dbReference>
<evidence type="ECO:0000313" key="2">
    <source>
        <dbReference type="Proteomes" id="UP000236584"/>
    </source>
</evidence>
<dbReference type="RefSeq" id="WP_103427176.1">
    <property type="nucleotide sequence ID" value="NZ_CP026309.1"/>
</dbReference>
<dbReference type="GeneID" id="35594242"/>
<dbReference type="InterPro" id="IPR057180">
    <property type="entry name" value="DUF7858"/>
</dbReference>
<protein>
    <submittedName>
        <fullName evidence="1">Uncharacterized protein</fullName>
    </submittedName>
</protein>
<reference evidence="1 2" key="1">
    <citation type="submission" date="2018-01" db="EMBL/GenBank/DDBJ databases">
        <title>Complete genome sequence of Salinigranum rubrum GX10T, an extremely halophilic archaeon isolated from a marine solar saltern.</title>
        <authorList>
            <person name="Han S."/>
        </authorList>
    </citation>
    <scope>NUCLEOTIDE SEQUENCE [LARGE SCALE GENOMIC DNA]</scope>
    <source>
        <strain evidence="1 2">GX10</strain>
    </source>
</reference>
<keyword evidence="2" id="KW-1185">Reference proteome</keyword>
<evidence type="ECO:0000313" key="1">
    <source>
        <dbReference type="EMBL" id="AUV83487.1"/>
    </source>
</evidence>
<proteinExistence type="predicted"/>
<sequence length="171" mass="17564">MTLSDIAAGIEVTTKQRERGVPTVDGTETDLDDRLATYADALPCTPEAAATVLERYASGTSVGDLARAAGVAPMTAAKTLHLCGEVGISPLGPVGREVVRDWLAGDLTRADAVTLTGATPTEFALTAYVEAHDPVPGLVEAAEAALSPVTNASVTKRETLAETMTDAADLV</sequence>
<name>A0A2I8VNH8_9EURY</name>
<dbReference type="Pfam" id="PF25257">
    <property type="entry name" value="DUF7858"/>
    <property type="match status" value="1"/>
</dbReference>
<dbReference type="KEGG" id="srub:C2R22_19080"/>